<accession>A0A164NXP7</accession>
<evidence type="ECO:0000313" key="2">
    <source>
        <dbReference type="Proteomes" id="UP000076482"/>
    </source>
</evidence>
<evidence type="ECO:0000313" key="1">
    <source>
        <dbReference type="EMBL" id="KZD65973.1"/>
    </source>
</evidence>
<proteinExistence type="predicted"/>
<dbReference type="PATRIC" id="fig|1396.535.peg.1765"/>
<dbReference type="EMBL" id="LJKE01000045">
    <property type="protein sequence ID" value="KZD65973.1"/>
    <property type="molecule type" value="Genomic_DNA"/>
</dbReference>
<dbReference type="RefSeq" id="WP_063261195.1">
    <property type="nucleotide sequence ID" value="NZ_LJKE01000045.1"/>
</dbReference>
<dbReference type="Proteomes" id="UP000076482">
    <property type="component" value="Unassembled WGS sequence"/>
</dbReference>
<name>A0A164NXP7_BACCE</name>
<reference evidence="1 2" key="1">
    <citation type="submission" date="2015-09" db="EMBL/GenBank/DDBJ databases">
        <title>Bacillus cereus food isolates.</title>
        <authorList>
            <person name="Boekhorst J."/>
        </authorList>
    </citation>
    <scope>NUCLEOTIDE SEQUENCE [LARGE SCALE GENOMIC DNA]</scope>
    <source>
        <strain evidence="1 2">B4088</strain>
    </source>
</reference>
<protein>
    <submittedName>
        <fullName evidence="1">Uncharacterized protein</fullName>
    </submittedName>
</protein>
<organism evidence="1 2">
    <name type="scientific">Bacillus cereus</name>
    <dbReference type="NCBI Taxonomy" id="1396"/>
    <lineage>
        <taxon>Bacteria</taxon>
        <taxon>Bacillati</taxon>
        <taxon>Bacillota</taxon>
        <taxon>Bacilli</taxon>
        <taxon>Bacillales</taxon>
        <taxon>Bacillaceae</taxon>
        <taxon>Bacillus</taxon>
        <taxon>Bacillus cereus group</taxon>
    </lineage>
</organism>
<sequence>MKVKFISKYKTINIRCFEFETEEPIYIEDGEYDAYHFRLQFNADGKIIVLAVDNGTFYVCDEVTHEFDIPSLLIQLGEAEGIADLQEEYEEHLRETADEDAA</sequence>
<comment type="caution">
    <text evidence="1">The sequence shown here is derived from an EMBL/GenBank/DDBJ whole genome shotgun (WGS) entry which is preliminary data.</text>
</comment>
<gene>
    <name evidence="1" type="ORF">B4088_2730</name>
</gene>
<dbReference type="AlphaFoldDB" id="A0A164NXP7"/>